<keyword evidence="1" id="KW-0812">Transmembrane</keyword>
<dbReference type="AlphaFoldDB" id="A0A1N7H572"/>
<dbReference type="STRING" id="573024.SAMN05216208_2800"/>
<dbReference type="Proteomes" id="UP000186019">
    <property type="component" value="Unassembled WGS sequence"/>
</dbReference>
<feature type="transmembrane region" description="Helical" evidence="1">
    <location>
        <begin position="148"/>
        <end position="170"/>
    </location>
</feature>
<feature type="transmembrane region" description="Helical" evidence="1">
    <location>
        <begin position="176"/>
        <end position="195"/>
    </location>
</feature>
<feature type="transmembrane region" description="Helical" evidence="1">
    <location>
        <begin position="62"/>
        <end position="81"/>
    </location>
</feature>
<keyword evidence="1" id="KW-0472">Membrane</keyword>
<dbReference type="InterPro" id="IPR037185">
    <property type="entry name" value="EmrE-like"/>
</dbReference>
<feature type="transmembrane region" description="Helical" evidence="1">
    <location>
        <begin position="119"/>
        <end position="136"/>
    </location>
</feature>
<dbReference type="InterPro" id="IPR000620">
    <property type="entry name" value="EamA_dom"/>
</dbReference>
<keyword evidence="4" id="KW-1185">Reference proteome</keyword>
<sequence>MASLAFGLVAALCWGIHDICVRYVSQRTGILPALATVLIIGTIVMAPAAFFMGDWRVMDIRALMLSAASGIAFTLAYLGLYKAFEIGPVRLVAPIIGAYPILSVGWAAASGQAVTADQWLAVAAVIAGVAIVGMLTDEAASSGNKRTAILWAMLGGTAFAATFALGQAAAHAGSEAAAILITRVVAVALALVLLVGSGGIRWPARSALPLLGLMGVLDCIALGIVIAAASMARPEFASVAASTFGMITVILAWAILRERMTPGQWAGVVLTFSAIGYLAT</sequence>
<proteinExistence type="predicted"/>
<dbReference type="OrthoDB" id="7704317at2"/>
<dbReference type="Pfam" id="PF00892">
    <property type="entry name" value="EamA"/>
    <property type="match status" value="2"/>
</dbReference>
<evidence type="ECO:0000313" key="3">
    <source>
        <dbReference type="EMBL" id="SIS19963.1"/>
    </source>
</evidence>
<dbReference type="EMBL" id="FTNV01000002">
    <property type="protein sequence ID" value="SIS19963.1"/>
    <property type="molecule type" value="Genomic_DNA"/>
</dbReference>
<dbReference type="SUPFAM" id="SSF103481">
    <property type="entry name" value="Multidrug resistance efflux transporter EmrE"/>
    <property type="match status" value="2"/>
</dbReference>
<gene>
    <name evidence="3" type="ORF">SAMN05421666_2519</name>
</gene>
<dbReference type="GO" id="GO:0016020">
    <property type="term" value="C:membrane"/>
    <property type="evidence" value="ECO:0007669"/>
    <property type="project" value="InterPro"/>
</dbReference>
<keyword evidence="1" id="KW-1133">Transmembrane helix</keyword>
<protein>
    <submittedName>
        <fullName evidence="3">Uncharacterized membrane protein</fullName>
    </submittedName>
</protein>
<dbReference type="RefSeq" id="WP_076534475.1">
    <property type="nucleotide sequence ID" value="NZ_FOAC01000003.1"/>
</dbReference>
<organism evidence="3 4">
    <name type="scientific">Roseovarius nanhaiticus</name>
    <dbReference type="NCBI Taxonomy" id="573024"/>
    <lineage>
        <taxon>Bacteria</taxon>
        <taxon>Pseudomonadati</taxon>
        <taxon>Pseudomonadota</taxon>
        <taxon>Alphaproteobacteria</taxon>
        <taxon>Rhodobacterales</taxon>
        <taxon>Roseobacteraceae</taxon>
        <taxon>Roseovarius</taxon>
    </lineage>
</organism>
<feature type="transmembrane region" description="Helical" evidence="1">
    <location>
        <begin position="28"/>
        <end position="50"/>
    </location>
</feature>
<name>A0A1N7H572_9RHOB</name>
<feature type="transmembrane region" description="Helical" evidence="1">
    <location>
        <begin position="236"/>
        <end position="256"/>
    </location>
</feature>
<reference evidence="3 4" key="1">
    <citation type="submission" date="2017-01" db="EMBL/GenBank/DDBJ databases">
        <authorList>
            <person name="Mah S.A."/>
            <person name="Swanson W.J."/>
            <person name="Moy G.W."/>
            <person name="Vacquier V.D."/>
        </authorList>
    </citation>
    <scope>NUCLEOTIDE SEQUENCE [LARGE SCALE GENOMIC DNA]</scope>
    <source>
        <strain evidence="3 4">DSM 29590</strain>
    </source>
</reference>
<feature type="domain" description="EamA" evidence="2">
    <location>
        <begin position="4"/>
        <end position="133"/>
    </location>
</feature>
<feature type="transmembrane region" description="Helical" evidence="1">
    <location>
        <begin position="207"/>
        <end position="230"/>
    </location>
</feature>
<evidence type="ECO:0000313" key="4">
    <source>
        <dbReference type="Proteomes" id="UP000186019"/>
    </source>
</evidence>
<evidence type="ECO:0000256" key="1">
    <source>
        <dbReference type="SAM" id="Phobius"/>
    </source>
</evidence>
<evidence type="ECO:0000259" key="2">
    <source>
        <dbReference type="Pfam" id="PF00892"/>
    </source>
</evidence>
<accession>A0A1N7H572</accession>
<feature type="domain" description="EamA" evidence="2">
    <location>
        <begin position="147"/>
        <end position="276"/>
    </location>
</feature>